<dbReference type="EMBL" id="CP008743">
    <property type="protein sequence ID" value="ARN84371.1"/>
    <property type="molecule type" value="Genomic_DNA"/>
</dbReference>
<gene>
    <name evidence="3" type="ORF">GQ61_02435</name>
</gene>
<reference evidence="3 4" key="1">
    <citation type="submission" date="2014-06" db="EMBL/GenBank/DDBJ databases">
        <title>The genome of the endonuclear symbiont Nucleicultrix amoebiphila.</title>
        <authorList>
            <person name="Schulz F."/>
            <person name="Horn M."/>
        </authorList>
    </citation>
    <scope>NUCLEOTIDE SEQUENCE [LARGE SCALE GENOMIC DNA]</scope>
    <source>
        <strain evidence="3 4">FS5</strain>
    </source>
</reference>
<dbReference type="GO" id="GO:0046677">
    <property type="term" value="P:response to antibiotic"/>
    <property type="evidence" value="ECO:0007669"/>
    <property type="project" value="UniProtKB-KW"/>
</dbReference>
<keyword evidence="4" id="KW-1185">Reference proteome</keyword>
<keyword evidence="1" id="KW-0046">Antibiotic resistance</keyword>
<evidence type="ECO:0000313" key="4">
    <source>
        <dbReference type="Proteomes" id="UP000237351"/>
    </source>
</evidence>
<evidence type="ECO:0000313" key="3">
    <source>
        <dbReference type="EMBL" id="ARN84371.1"/>
    </source>
</evidence>
<dbReference type="Proteomes" id="UP000237351">
    <property type="component" value="Chromosome"/>
</dbReference>
<dbReference type="PANTHER" id="PTHR31438">
    <property type="entry name" value="LYSINE N-ACYLTRANSFERASE C17G9.06C-RELATED"/>
    <property type="match status" value="1"/>
</dbReference>
<name>A0A1W6N3N5_9PROT</name>
<dbReference type="AlphaFoldDB" id="A0A1W6N3N5"/>
<dbReference type="STRING" id="1414854.GQ61_02435"/>
<dbReference type="Gene3D" id="3.40.630.30">
    <property type="match status" value="1"/>
</dbReference>
<dbReference type="OrthoDB" id="9814648at2"/>
<dbReference type="InterPro" id="IPR000182">
    <property type="entry name" value="GNAT_dom"/>
</dbReference>
<dbReference type="PROSITE" id="PS51186">
    <property type="entry name" value="GNAT"/>
    <property type="match status" value="1"/>
</dbReference>
<evidence type="ECO:0000259" key="2">
    <source>
        <dbReference type="PROSITE" id="PS51186"/>
    </source>
</evidence>
<dbReference type="InterPro" id="IPR016181">
    <property type="entry name" value="Acyl_CoA_acyltransferase"/>
</dbReference>
<organism evidence="3 4">
    <name type="scientific">Candidatus Nucleicultrix amoebiphila FS5</name>
    <dbReference type="NCBI Taxonomy" id="1414854"/>
    <lineage>
        <taxon>Bacteria</taxon>
        <taxon>Pseudomonadati</taxon>
        <taxon>Pseudomonadota</taxon>
        <taxon>Alphaproteobacteria</taxon>
        <taxon>Holosporales</taxon>
        <taxon>Candidatus Nucleicultricaceae</taxon>
        <taxon>Candidatus Nucleicultrix</taxon>
    </lineage>
</organism>
<dbReference type="Pfam" id="PF13523">
    <property type="entry name" value="Acetyltransf_8"/>
    <property type="match status" value="1"/>
</dbReference>
<evidence type="ECO:0000256" key="1">
    <source>
        <dbReference type="ARBA" id="ARBA00023251"/>
    </source>
</evidence>
<feature type="domain" description="N-acetyltransferase" evidence="2">
    <location>
        <begin position="3"/>
        <end position="183"/>
    </location>
</feature>
<proteinExistence type="predicted"/>
<dbReference type="SUPFAM" id="SSF55729">
    <property type="entry name" value="Acyl-CoA N-acyltransferases (Nat)"/>
    <property type="match status" value="1"/>
</dbReference>
<dbReference type="PANTHER" id="PTHR31438:SF1">
    <property type="entry name" value="LYSINE N-ACYLTRANSFERASE C17G9.06C-RELATED"/>
    <property type="match status" value="1"/>
</dbReference>
<sequence>MTMTFHSATLKDKDTIFEWLDNPHVQEFWDNSPQHRQDIENFMGGRQTRSPYFGGMNSYWVGLLDNHPYAFIITHEESEKTDPPEIYKPYISKTGKTFGIDFCIGSKNHLGKGLAAPTLKAFMHYFIKAVEPKTDIFYIDPFINNPRAIHVYQKAGFKIVSEFTQQGGFFDQSKGVLMIKEISSEQI</sequence>
<dbReference type="KEGG" id="naf:GQ61_02435"/>
<accession>A0A1W6N3N5</accession>
<dbReference type="GO" id="GO:0016410">
    <property type="term" value="F:N-acyltransferase activity"/>
    <property type="evidence" value="ECO:0007669"/>
    <property type="project" value="TreeGrafter"/>
</dbReference>
<protein>
    <recommendedName>
        <fullName evidence="2">N-acetyltransferase domain-containing protein</fullName>
    </recommendedName>
</protein>